<reference evidence="11 12" key="1">
    <citation type="submission" date="2021-06" db="EMBL/GenBank/DDBJ databases">
        <title>Bacillus sp. RD4P76, an endophyte from a halophyte.</title>
        <authorList>
            <person name="Sun J.-Q."/>
        </authorList>
    </citation>
    <scope>NUCLEOTIDE SEQUENCE [LARGE SCALE GENOMIC DNA]</scope>
    <source>
        <strain evidence="11 12">CGMCC 1.15917</strain>
    </source>
</reference>
<proteinExistence type="predicted"/>
<feature type="domain" description="PAS" evidence="9">
    <location>
        <begin position="387"/>
        <end position="459"/>
    </location>
</feature>
<evidence type="ECO:0000259" key="9">
    <source>
        <dbReference type="PROSITE" id="PS50112"/>
    </source>
</evidence>
<dbReference type="Proteomes" id="UP000784880">
    <property type="component" value="Unassembled WGS sequence"/>
</dbReference>
<dbReference type="InterPro" id="IPR005467">
    <property type="entry name" value="His_kinase_dom"/>
</dbReference>
<feature type="domain" description="PAS" evidence="9">
    <location>
        <begin position="8"/>
        <end position="78"/>
    </location>
</feature>
<dbReference type="CDD" id="cd00130">
    <property type="entry name" value="PAS"/>
    <property type="match status" value="4"/>
</dbReference>
<dbReference type="InterPro" id="IPR052162">
    <property type="entry name" value="Sensor_kinase/Photoreceptor"/>
</dbReference>
<keyword evidence="7" id="KW-0067">ATP-binding</keyword>
<dbReference type="InterPro" id="IPR001610">
    <property type="entry name" value="PAC"/>
</dbReference>
<dbReference type="NCBIfam" id="TIGR00229">
    <property type="entry name" value="sensory_box"/>
    <property type="match status" value="4"/>
</dbReference>
<keyword evidence="12" id="KW-1185">Reference proteome</keyword>
<evidence type="ECO:0000256" key="5">
    <source>
        <dbReference type="ARBA" id="ARBA00022741"/>
    </source>
</evidence>
<sequence>MKNPSIDYEPIFKYAFDNAAIGMAIASLDGRAIKVNAKISEILGYSEEELKEMTFEKYTHQDDLERNVQLIQEVLTGIRDSYEMEKRIRQKNGKYKWISVRVSLVTDESGQPKFFISQTKDITDEKRIELKLHEIDRQNQMIADHSLDIIAIHNRDGRCQFISSACKTLLGYEPEELIGKSCFAFCHPEDQKYIQRHIREISKGKNISPLLYRVRRKDGEYRWLETTAKGIVNDTGKMIEILSFTRDITRRKQSELLLKESEIRYKSLFDYHPDMIFSMDLMGYYTSINHAFQKVLGYKEQEILHGKFSFLDLFSEDFVEQARFHFNLAASGIVQRFEATALNKNKKPIVFDVTNIPIIVDGKVVGVYGIARNISYRKQAEKNLKETKKQLESFIDHNIDPILIFNKDGFLVKVNEAFETTYGWKGYELLGQTYFSLPFIPLEELDGVENYIQRIKQGSKIKKMETKRLKKDGTLISVDASGFPIRDEEGGLIAWAIILRDISDAKLAEEMMINSEKLSIAGQLAAGIAHEIRNPMTAIKGFIQLMRPEYTTKKQYFDIITAEIERIETIVSELLILSKPQELNYTKTDILLLLSEITTLLKTQAILKNVEIIGEYTSTPIYIYCEKNQIKQVCINIIKNGIEAMPDGGEIRIQVKKEKDGVILSFLDEGVGISKELLEKLGEPFYTTKEKGTGLGFMVSKKIIENHGGNIKVSSELGKGTTIEVYLPSHRKK</sequence>
<dbReference type="InterPro" id="IPR013655">
    <property type="entry name" value="PAS_fold_3"/>
</dbReference>
<feature type="domain" description="PAS" evidence="9">
    <location>
        <begin position="135"/>
        <end position="205"/>
    </location>
</feature>
<dbReference type="CDD" id="cd00082">
    <property type="entry name" value="HisKA"/>
    <property type="match status" value="1"/>
</dbReference>
<dbReference type="Pfam" id="PF08447">
    <property type="entry name" value="PAS_3"/>
    <property type="match status" value="2"/>
</dbReference>
<feature type="domain" description="PAC" evidence="10">
    <location>
        <begin position="462"/>
        <end position="514"/>
    </location>
</feature>
<dbReference type="SMART" id="SM00091">
    <property type="entry name" value="PAS"/>
    <property type="match status" value="4"/>
</dbReference>
<dbReference type="SMART" id="SM00387">
    <property type="entry name" value="HATPase_c"/>
    <property type="match status" value="1"/>
</dbReference>
<dbReference type="SMART" id="SM00388">
    <property type="entry name" value="HisKA"/>
    <property type="match status" value="1"/>
</dbReference>
<protein>
    <recommendedName>
        <fullName evidence="2">histidine kinase</fullName>
        <ecNumber evidence="2">2.7.13.3</ecNumber>
    </recommendedName>
</protein>
<dbReference type="PANTHER" id="PTHR43304:SF1">
    <property type="entry name" value="PAC DOMAIN-CONTAINING PROTEIN"/>
    <property type="match status" value="1"/>
</dbReference>
<comment type="catalytic activity">
    <reaction evidence="1">
        <text>ATP + protein L-histidine = ADP + protein N-phospho-L-histidine.</text>
        <dbReference type="EC" id="2.7.13.3"/>
    </reaction>
</comment>
<gene>
    <name evidence="11" type="ORF">KS419_20940</name>
</gene>
<feature type="domain" description="PAC" evidence="10">
    <location>
        <begin position="208"/>
        <end position="260"/>
    </location>
</feature>
<comment type="caution">
    <text evidence="11">The sequence shown here is derived from an EMBL/GenBank/DDBJ whole genome shotgun (WGS) entry which is preliminary data.</text>
</comment>
<keyword evidence="3" id="KW-0597">Phosphoprotein</keyword>
<dbReference type="PANTHER" id="PTHR43304">
    <property type="entry name" value="PHYTOCHROME-LIKE PROTEIN CPH1"/>
    <property type="match status" value="1"/>
</dbReference>
<dbReference type="InterPro" id="IPR003594">
    <property type="entry name" value="HATPase_dom"/>
</dbReference>
<dbReference type="Pfam" id="PF02518">
    <property type="entry name" value="HATPase_c"/>
    <property type="match status" value="1"/>
</dbReference>
<dbReference type="PROSITE" id="PS50112">
    <property type="entry name" value="PAS"/>
    <property type="match status" value="4"/>
</dbReference>
<evidence type="ECO:0000256" key="2">
    <source>
        <dbReference type="ARBA" id="ARBA00012438"/>
    </source>
</evidence>
<keyword evidence="5" id="KW-0547">Nucleotide-binding</keyword>
<evidence type="ECO:0000256" key="7">
    <source>
        <dbReference type="ARBA" id="ARBA00022840"/>
    </source>
</evidence>
<dbReference type="InterPro" id="IPR000700">
    <property type="entry name" value="PAS-assoc_C"/>
</dbReference>
<evidence type="ECO:0000259" key="8">
    <source>
        <dbReference type="PROSITE" id="PS50109"/>
    </source>
</evidence>
<dbReference type="InterPro" id="IPR003661">
    <property type="entry name" value="HisK_dim/P_dom"/>
</dbReference>
<evidence type="ECO:0000256" key="3">
    <source>
        <dbReference type="ARBA" id="ARBA00022553"/>
    </source>
</evidence>
<dbReference type="InterPro" id="IPR013656">
    <property type="entry name" value="PAS_4"/>
</dbReference>
<dbReference type="Pfam" id="PF08448">
    <property type="entry name" value="PAS_4"/>
    <property type="match status" value="2"/>
</dbReference>
<organism evidence="11 12">
    <name type="scientific">Evansella tamaricis</name>
    <dbReference type="NCBI Taxonomy" id="2069301"/>
    <lineage>
        <taxon>Bacteria</taxon>
        <taxon>Bacillati</taxon>
        <taxon>Bacillota</taxon>
        <taxon>Bacilli</taxon>
        <taxon>Bacillales</taxon>
        <taxon>Bacillaceae</taxon>
        <taxon>Evansella</taxon>
    </lineage>
</organism>
<name>A0ABS6JKM6_9BACI</name>
<dbReference type="PROSITE" id="PS50113">
    <property type="entry name" value="PAC"/>
    <property type="match status" value="3"/>
</dbReference>
<dbReference type="Pfam" id="PF00512">
    <property type="entry name" value="HisKA"/>
    <property type="match status" value="1"/>
</dbReference>
<evidence type="ECO:0000256" key="1">
    <source>
        <dbReference type="ARBA" id="ARBA00000085"/>
    </source>
</evidence>
<evidence type="ECO:0000313" key="11">
    <source>
        <dbReference type="EMBL" id="MBU9714208.1"/>
    </source>
</evidence>
<dbReference type="EC" id="2.7.13.3" evidence="2"/>
<dbReference type="SMART" id="SM00086">
    <property type="entry name" value="PAC"/>
    <property type="match status" value="4"/>
</dbReference>
<feature type="domain" description="Histidine kinase" evidence="8">
    <location>
        <begin position="527"/>
        <end position="731"/>
    </location>
</feature>
<dbReference type="InterPro" id="IPR000014">
    <property type="entry name" value="PAS"/>
</dbReference>
<keyword evidence="4" id="KW-0808">Transferase</keyword>
<dbReference type="CDD" id="cd00075">
    <property type="entry name" value="HATPase"/>
    <property type="match status" value="1"/>
</dbReference>
<dbReference type="EMBL" id="JAHQCS010000169">
    <property type="protein sequence ID" value="MBU9714208.1"/>
    <property type="molecule type" value="Genomic_DNA"/>
</dbReference>
<accession>A0ABS6JKM6</accession>
<feature type="domain" description="PAS" evidence="9">
    <location>
        <begin position="261"/>
        <end position="317"/>
    </location>
</feature>
<evidence type="ECO:0000256" key="6">
    <source>
        <dbReference type="ARBA" id="ARBA00022777"/>
    </source>
</evidence>
<evidence type="ECO:0000313" key="12">
    <source>
        <dbReference type="Proteomes" id="UP000784880"/>
    </source>
</evidence>
<evidence type="ECO:0000256" key="4">
    <source>
        <dbReference type="ARBA" id="ARBA00022679"/>
    </source>
</evidence>
<dbReference type="PROSITE" id="PS50109">
    <property type="entry name" value="HIS_KIN"/>
    <property type="match status" value="1"/>
</dbReference>
<keyword evidence="6" id="KW-0418">Kinase</keyword>
<feature type="domain" description="PAC" evidence="10">
    <location>
        <begin position="82"/>
        <end position="134"/>
    </location>
</feature>
<evidence type="ECO:0000259" key="10">
    <source>
        <dbReference type="PROSITE" id="PS50113"/>
    </source>
</evidence>
<dbReference type="RefSeq" id="WP_217068583.1">
    <property type="nucleotide sequence ID" value="NZ_JAHQCS010000169.1"/>
</dbReference>